<dbReference type="Pfam" id="PF01261">
    <property type="entry name" value="AP_endonuc_2"/>
    <property type="match status" value="1"/>
</dbReference>
<protein>
    <recommendedName>
        <fullName evidence="1">Xylose isomerase-like TIM barrel domain-containing protein</fullName>
    </recommendedName>
</protein>
<dbReference type="InterPro" id="IPR036237">
    <property type="entry name" value="Xyl_isomerase-like_sf"/>
</dbReference>
<evidence type="ECO:0000313" key="2">
    <source>
        <dbReference type="EMBL" id="MBS3061391.1"/>
    </source>
</evidence>
<evidence type="ECO:0000313" key="3">
    <source>
        <dbReference type="Proteomes" id="UP000675968"/>
    </source>
</evidence>
<reference evidence="2" key="2">
    <citation type="submission" date="2021-05" db="EMBL/GenBank/DDBJ databases">
        <title>Protein family content uncovers lineage relationships and bacterial pathway maintenance mechanisms in DPANN archaea.</title>
        <authorList>
            <person name="Castelle C.J."/>
            <person name="Meheust R."/>
            <person name="Jaffe A.L."/>
            <person name="Seitz K."/>
            <person name="Gong X."/>
            <person name="Baker B.J."/>
            <person name="Banfield J.F."/>
        </authorList>
    </citation>
    <scope>NUCLEOTIDE SEQUENCE</scope>
    <source>
        <strain evidence="2">RIFCSPLOWO2_01_FULL_AR10_48_17</strain>
    </source>
</reference>
<dbReference type="Proteomes" id="UP000675968">
    <property type="component" value="Unassembled WGS sequence"/>
</dbReference>
<name>A0A8T4L3R4_9ARCH</name>
<reference evidence="2" key="1">
    <citation type="submission" date="2021-03" db="EMBL/GenBank/DDBJ databases">
        <authorList>
            <person name="Jaffe A."/>
        </authorList>
    </citation>
    <scope>NUCLEOTIDE SEQUENCE</scope>
    <source>
        <strain evidence="2">RIFCSPLOWO2_01_FULL_AR10_48_17</strain>
    </source>
</reference>
<dbReference type="SUPFAM" id="SSF51658">
    <property type="entry name" value="Xylose isomerase-like"/>
    <property type="match status" value="1"/>
</dbReference>
<dbReference type="EMBL" id="JAGVWC010000009">
    <property type="protein sequence ID" value="MBS3061391.1"/>
    <property type="molecule type" value="Genomic_DNA"/>
</dbReference>
<dbReference type="InterPro" id="IPR013022">
    <property type="entry name" value="Xyl_isomerase-like_TIM-brl"/>
</dbReference>
<organism evidence="2 3">
    <name type="scientific">Candidatus Iainarchaeum sp</name>
    <dbReference type="NCBI Taxonomy" id="3101447"/>
    <lineage>
        <taxon>Archaea</taxon>
        <taxon>Candidatus Iainarchaeota</taxon>
        <taxon>Candidatus Iainarchaeia</taxon>
        <taxon>Candidatus Iainarchaeales</taxon>
        <taxon>Candidatus Iainarchaeaceae</taxon>
        <taxon>Candidatus Iainarchaeum</taxon>
    </lineage>
</organism>
<feature type="domain" description="Xylose isomerase-like TIM barrel" evidence="1">
    <location>
        <begin position="32"/>
        <end position="269"/>
    </location>
</feature>
<dbReference type="Gene3D" id="3.20.20.150">
    <property type="entry name" value="Divalent-metal-dependent TIM barrel enzymes"/>
    <property type="match status" value="1"/>
</dbReference>
<comment type="caution">
    <text evidence="2">The sequence shown here is derived from an EMBL/GenBank/DDBJ whole genome shotgun (WGS) entry which is preliminary data.</text>
</comment>
<accession>A0A8T4L3R4</accession>
<proteinExistence type="predicted"/>
<sequence length="327" mass="37627">MEKKWWNGVVFEQDIYLAKESEARARMKIAEKAKQIGFLRFGGEFLFMKSNDVQDLEKQEELAREIFKQHENLFDETYFSIHCPWIPTDSTSIETSLEALQTLEKLLSFAPDLVSVINLHFGIVPLDRKSVFDSFEKKKEVLETLGGVLNDLNHNDQRICVETILMPSDLPDSFFYSGMLPSDFKFLTKNKNVGVTIDTCHAGISQENCREMLQKNALCEGLEKKDLDEVNALAKDPIEAYLSLGNKIWHVHYSDYKNRPGQKPLHGPPFPDGERNENDLWKDLERIRKATDKKKLGATLEIVETDYLTCSNMWQSLQWIARQGGSK</sequence>
<evidence type="ECO:0000259" key="1">
    <source>
        <dbReference type="Pfam" id="PF01261"/>
    </source>
</evidence>
<gene>
    <name evidence="2" type="ORF">J4215_02300</name>
</gene>
<dbReference type="AlphaFoldDB" id="A0A8T4L3R4"/>